<dbReference type="PROSITE" id="PS51704">
    <property type="entry name" value="GP_PDE"/>
    <property type="match status" value="1"/>
</dbReference>
<dbReference type="Pfam" id="PF03009">
    <property type="entry name" value="GDPD"/>
    <property type="match status" value="1"/>
</dbReference>
<name>A0A7X5QZE7_9MICO</name>
<gene>
    <name evidence="2" type="ORF">FHX76_000651</name>
</gene>
<accession>A0A7X5QZE7</accession>
<dbReference type="InterPro" id="IPR030395">
    <property type="entry name" value="GP_PDE_dom"/>
</dbReference>
<dbReference type="EMBL" id="JAAMOX010000001">
    <property type="protein sequence ID" value="NIH52783.1"/>
    <property type="molecule type" value="Genomic_DNA"/>
</dbReference>
<dbReference type="SUPFAM" id="SSF51695">
    <property type="entry name" value="PLC-like phosphodiesterases"/>
    <property type="match status" value="1"/>
</dbReference>
<dbReference type="EC" id="3.1.4.46" evidence="2"/>
<dbReference type="InterPro" id="IPR017946">
    <property type="entry name" value="PLC-like_Pdiesterase_TIM-brl"/>
</dbReference>
<dbReference type="RefSeq" id="WP_167147837.1">
    <property type="nucleotide sequence ID" value="NZ_JAAMOX010000001.1"/>
</dbReference>
<dbReference type="PANTHER" id="PTHR43805:SF1">
    <property type="entry name" value="GP-PDE DOMAIN-CONTAINING PROTEIN"/>
    <property type="match status" value="1"/>
</dbReference>
<dbReference type="PANTHER" id="PTHR43805">
    <property type="entry name" value="GLYCEROPHOSPHORYL DIESTER PHOSPHODIESTERASE"/>
    <property type="match status" value="1"/>
</dbReference>
<protein>
    <submittedName>
        <fullName evidence="2">Glycerophosphoryl diester phosphodiesterase</fullName>
        <ecNumber evidence="2">3.1.4.46</ecNumber>
    </submittedName>
</protein>
<reference evidence="2 3" key="1">
    <citation type="submission" date="2020-02" db="EMBL/GenBank/DDBJ databases">
        <title>Sequencing the genomes of 1000 actinobacteria strains.</title>
        <authorList>
            <person name="Klenk H.-P."/>
        </authorList>
    </citation>
    <scope>NUCLEOTIDE SEQUENCE [LARGE SCALE GENOMIC DNA]</scope>
    <source>
        <strain evidence="2 3">DSM 27960</strain>
    </source>
</reference>
<proteinExistence type="predicted"/>
<dbReference type="Gene3D" id="3.20.20.190">
    <property type="entry name" value="Phosphatidylinositol (PI) phosphodiesterase"/>
    <property type="match status" value="1"/>
</dbReference>
<keyword evidence="2" id="KW-0378">Hydrolase</keyword>
<dbReference type="AlphaFoldDB" id="A0A7X5QZE7"/>
<feature type="domain" description="GP-PDE" evidence="1">
    <location>
        <begin position="11"/>
        <end position="253"/>
    </location>
</feature>
<dbReference type="Proteomes" id="UP000541033">
    <property type="component" value="Unassembled WGS sequence"/>
</dbReference>
<dbReference type="GO" id="GO:0006629">
    <property type="term" value="P:lipid metabolic process"/>
    <property type="evidence" value="ECO:0007669"/>
    <property type="project" value="InterPro"/>
</dbReference>
<sequence length="256" mass="27613">MTNTFWTGPRPRILAHRGFVLHPETSQGNSFAAIDAALEVSADVIIETDIQATADGVAVLLHDPHFTPAGGLAPIGIRAVQASALPSLELPDGQTVPTLRDALVQYPTARFNIDIKAALACVDVAAAINDARAWNRVLLTSFSRNRRLRTTQLLERPVATSASSREVAACLTAASVRSARQFRRASARFDALQIPERAGRIRVVTPRLVRFAHAAGKEIHVWTVNEPATMARLVAMGVDGIVTDRPDLAYRAIEGS</sequence>
<evidence type="ECO:0000259" key="1">
    <source>
        <dbReference type="PROSITE" id="PS51704"/>
    </source>
</evidence>
<evidence type="ECO:0000313" key="3">
    <source>
        <dbReference type="Proteomes" id="UP000541033"/>
    </source>
</evidence>
<keyword evidence="3" id="KW-1185">Reference proteome</keyword>
<organism evidence="2 3">
    <name type="scientific">Lysinibacter cavernae</name>
    <dbReference type="NCBI Taxonomy" id="1640652"/>
    <lineage>
        <taxon>Bacteria</taxon>
        <taxon>Bacillati</taxon>
        <taxon>Actinomycetota</taxon>
        <taxon>Actinomycetes</taxon>
        <taxon>Micrococcales</taxon>
        <taxon>Microbacteriaceae</taxon>
        <taxon>Lysinibacter</taxon>
    </lineage>
</organism>
<comment type="caution">
    <text evidence="2">The sequence shown here is derived from an EMBL/GenBank/DDBJ whole genome shotgun (WGS) entry which is preliminary data.</text>
</comment>
<evidence type="ECO:0000313" key="2">
    <source>
        <dbReference type="EMBL" id="NIH52783.1"/>
    </source>
</evidence>
<dbReference type="GO" id="GO:0008889">
    <property type="term" value="F:glycerophosphodiester phosphodiesterase activity"/>
    <property type="evidence" value="ECO:0007669"/>
    <property type="project" value="UniProtKB-EC"/>
</dbReference>